<keyword evidence="5" id="KW-0029">Amino-acid transport</keyword>
<feature type="transmembrane region" description="Helical" evidence="9">
    <location>
        <begin position="357"/>
        <end position="380"/>
    </location>
</feature>
<keyword evidence="2" id="KW-0813">Transport</keyword>
<dbReference type="AlphaFoldDB" id="A0A7J4GRN7"/>
<dbReference type="GO" id="GO:0015658">
    <property type="term" value="F:branched-chain amino acid transmembrane transporter activity"/>
    <property type="evidence" value="ECO:0007669"/>
    <property type="project" value="InterPro"/>
</dbReference>
<evidence type="ECO:0000256" key="3">
    <source>
        <dbReference type="ARBA" id="ARBA00022475"/>
    </source>
</evidence>
<feature type="transmembrane region" description="Helical" evidence="9">
    <location>
        <begin position="682"/>
        <end position="710"/>
    </location>
</feature>
<evidence type="ECO:0000256" key="4">
    <source>
        <dbReference type="ARBA" id="ARBA00022692"/>
    </source>
</evidence>
<evidence type="ECO:0000313" key="11">
    <source>
        <dbReference type="Proteomes" id="UP000585802"/>
    </source>
</evidence>
<feature type="transmembrane region" description="Helical" evidence="9">
    <location>
        <begin position="821"/>
        <end position="847"/>
    </location>
</feature>
<evidence type="ECO:0000256" key="2">
    <source>
        <dbReference type="ARBA" id="ARBA00022448"/>
    </source>
</evidence>
<protein>
    <recommendedName>
        <fullName evidence="12">Branched-chain amino acid ABC transporter permease</fullName>
    </recommendedName>
</protein>
<feature type="transmembrane region" description="Helical" evidence="9">
    <location>
        <begin position="438"/>
        <end position="471"/>
    </location>
</feature>
<comment type="subcellular location">
    <subcellularLocation>
        <location evidence="1">Cell membrane</location>
        <topology evidence="1">Multi-pass membrane protein</topology>
    </subcellularLocation>
</comment>
<feature type="transmembrane region" description="Helical" evidence="9">
    <location>
        <begin position="599"/>
        <end position="623"/>
    </location>
</feature>
<keyword evidence="4 9" id="KW-0812">Transmembrane</keyword>
<dbReference type="InterPro" id="IPR001851">
    <property type="entry name" value="ABC_transp_permease"/>
</dbReference>
<comment type="caution">
    <text evidence="10">The sequence shown here is derived from an EMBL/GenBank/DDBJ whole genome shotgun (WGS) entry which is preliminary data.</text>
</comment>
<feature type="transmembrane region" description="Helical" evidence="9">
    <location>
        <begin position="238"/>
        <end position="258"/>
    </location>
</feature>
<feature type="transmembrane region" description="Helical" evidence="9">
    <location>
        <begin position="882"/>
        <end position="901"/>
    </location>
</feature>
<feature type="transmembrane region" description="Helical" evidence="9">
    <location>
        <begin position="162"/>
        <end position="182"/>
    </location>
</feature>
<feature type="transmembrane region" description="Helical" evidence="9">
    <location>
        <begin position="60"/>
        <end position="78"/>
    </location>
</feature>
<feature type="transmembrane region" description="Helical" evidence="9">
    <location>
        <begin position="913"/>
        <end position="930"/>
    </location>
</feature>
<feature type="transmembrane region" description="Helical" evidence="9">
    <location>
        <begin position="776"/>
        <end position="800"/>
    </location>
</feature>
<feature type="transmembrane region" description="Helical" evidence="9">
    <location>
        <begin position="942"/>
        <end position="961"/>
    </location>
</feature>
<keyword evidence="3" id="KW-1003">Cell membrane</keyword>
<feature type="transmembrane region" description="Helical" evidence="9">
    <location>
        <begin position="90"/>
        <end position="111"/>
    </location>
</feature>
<evidence type="ECO:0000256" key="6">
    <source>
        <dbReference type="ARBA" id="ARBA00022989"/>
    </source>
</evidence>
<evidence type="ECO:0000313" key="10">
    <source>
        <dbReference type="EMBL" id="HIF37303.1"/>
    </source>
</evidence>
<keyword evidence="7 9" id="KW-0472">Membrane</keyword>
<evidence type="ECO:0008006" key="12">
    <source>
        <dbReference type="Google" id="ProtNLM"/>
    </source>
</evidence>
<dbReference type="InterPro" id="IPR052157">
    <property type="entry name" value="BCAA_transport_permease"/>
</dbReference>
<feature type="transmembrane region" description="Helical" evidence="9">
    <location>
        <begin position="973"/>
        <end position="999"/>
    </location>
</feature>
<dbReference type="CDD" id="cd06582">
    <property type="entry name" value="TM_PBP1_LivH_like"/>
    <property type="match status" value="1"/>
</dbReference>
<evidence type="ECO:0000256" key="7">
    <source>
        <dbReference type="ARBA" id="ARBA00023136"/>
    </source>
</evidence>
<dbReference type="Pfam" id="PF02653">
    <property type="entry name" value="BPD_transp_2"/>
    <property type="match status" value="2"/>
</dbReference>
<feature type="transmembrane region" description="Helical" evidence="9">
    <location>
        <begin position="744"/>
        <end position="764"/>
    </location>
</feature>
<accession>A0A7J4GRN7</accession>
<reference evidence="11" key="1">
    <citation type="journal article" date="2019" name="bioRxiv">
        <title>Genome diversification in globally distributed novel marine Proteobacteria is linked to environmental adaptation.</title>
        <authorList>
            <person name="Zhou Z."/>
            <person name="Tran P.Q."/>
            <person name="Kieft K."/>
            <person name="Anantharaman K."/>
        </authorList>
    </citation>
    <scope>NUCLEOTIDE SEQUENCE [LARGE SCALE GENOMIC DNA]</scope>
</reference>
<feature type="transmembrane region" description="Helical" evidence="9">
    <location>
        <begin position="574"/>
        <end position="593"/>
    </location>
</feature>
<dbReference type="Proteomes" id="UP000585802">
    <property type="component" value="Unassembled WGS sequence"/>
</dbReference>
<feature type="transmembrane region" description="Helical" evidence="9">
    <location>
        <begin position="131"/>
        <end position="150"/>
    </location>
</feature>
<sequence length="1050" mass="117641">MDREDPKDVSATDVSRYIREGLDSIPLNLKIAFIVFLDASYGLRNQSGIFSIIIHGDPLWIVQFFEYVLSSMYILYSIFNLLKGWLRTSFTIFTPVFILLIFAFCLDQLFIGQETTASTNFNLSSTFFSGLYWGSAYLSIAVGLTIIYKVQNFGNFAQAEMMLVGAYVGFTMMWSPFFHTIIDGKKVLNIDVPKDEVLTWDLLFWACVSGFVIAGLLGVLIDKLVYRRFRMKNALPQAMMIASLGVAMIMRGLLYLRYGAEQFLFVPDKDWRLSTSRIEFSQESQPFYGYWPDIMNQTVRFRFGERKSVKDHSDMDQTACIEESKLDNFSSTWDADSGICTVTEYLPFFYSDESTYFLQYTKAALIIGVFSAVILLILMLNRTRLGRQMRAVADNPDLAASSGINVERVHAITAFLAAGMSGFGGVLFGMYVRVNPEVGLSILLPAFSVIVLGTLGSVRGALIAAVIVGLVRSISEPILIGAGSELDRPSYAAFGEAMPYMFLIAVLMVMPKGLGHALNEWGVERAKRKKAWSVPEFSVPEVPLRITNLFNSLYFPTFSIFSERISKIDVPIKGTLAILGILQIFVVSILDIYTSGQGIAYYLIDFIYLLLEIVGLFMIYFSLAHYQTDMKLYIIDVYFQVKDSSIEQKRILLGSGFFILFLFYGLDFLIGGVGTLYLALDYIFLIAQLFGLLMILFSAFLLVGDLGLIISPVKKPSDSAEDSIRVSEKSDSITSKFYKIWGEILHRINLLFIIVALLLLKYAPSIEPSSVRDTESTLYVIQIAYILIIFSFRDLTRFIFEAMGPVQKVLGEFMKIAGNHVNFHALVFGILLVSFDHLFWGFLLLLYSSNDLVKLLSDWYSERTESVNWDMFPKYGRASERGSWFAFFCFLVILIYIADWLPSVTKFTKTMQISRIIVLVCIFSILAIALNLHTGFAGMTNFGVIFFAGLGAITVAILTVPEERPGGHGWAPILGGFFTNNFGSAILAAVFVSGLAGWLLAYPTANLRMDYFAIVTISLGEIVRISMRAEPLLRAGTGTTAIGITLYNLP</sequence>
<dbReference type="GO" id="GO:0006865">
    <property type="term" value="P:amino acid transport"/>
    <property type="evidence" value="ECO:0007669"/>
    <property type="project" value="UniProtKB-KW"/>
</dbReference>
<dbReference type="EMBL" id="DUCX01000040">
    <property type="protein sequence ID" value="HIF37303.1"/>
    <property type="molecule type" value="Genomic_DNA"/>
</dbReference>
<dbReference type="InterPro" id="IPR043428">
    <property type="entry name" value="LivM-like"/>
</dbReference>
<dbReference type="PANTHER" id="PTHR11795:SF445">
    <property type="entry name" value="AMINO ACID ABC TRANSPORTER PERMEASE PROTEIN"/>
    <property type="match status" value="1"/>
</dbReference>
<keyword evidence="6 9" id="KW-1133">Transmembrane helix</keyword>
<feature type="non-terminal residue" evidence="10">
    <location>
        <position position="1050"/>
    </location>
</feature>
<dbReference type="CDD" id="cd06581">
    <property type="entry name" value="TM_PBP1_LivM_like"/>
    <property type="match status" value="1"/>
</dbReference>
<gene>
    <name evidence="10" type="ORF">EYQ70_02695</name>
</gene>
<evidence type="ECO:0000256" key="9">
    <source>
        <dbReference type="SAM" id="Phobius"/>
    </source>
</evidence>
<organism evidence="10 11">
    <name type="scientific">Marine Group III euryarchaeote</name>
    <dbReference type="NCBI Taxonomy" id="2173149"/>
    <lineage>
        <taxon>Archaea</taxon>
        <taxon>Methanobacteriati</taxon>
        <taxon>Thermoplasmatota</taxon>
        <taxon>Thermoplasmata</taxon>
        <taxon>Candidatus Thermoprofundales</taxon>
    </lineage>
</organism>
<evidence type="ECO:0000256" key="1">
    <source>
        <dbReference type="ARBA" id="ARBA00004651"/>
    </source>
</evidence>
<feature type="transmembrane region" description="Helical" evidence="9">
    <location>
        <begin position="651"/>
        <end position="670"/>
    </location>
</feature>
<evidence type="ECO:0000256" key="8">
    <source>
        <dbReference type="ARBA" id="ARBA00037998"/>
    </source>
</evidence>
<feature type="transmembrane region" description="Helical" evidence="9">
    <location>
        <begin position="491"/>
        <end position="510"/>
    </location>
</feature>
<comment type="similarity">
    <text evidence="8">Belongs to the binding-protein-dependent transport system permease family. LivHM subfamily.</text>
</comment>
<feature type="transmembrane region" description="Helical" evidence="9">
    <location>
        <begin position="411"/>
        <end position="432"/>
    </location>
</feature>
<dbReference type="PANTHER" id="PTHR11795">
    <property type="entry name" value="BRANCHED-CHAIN AMINO ACID TRANSPORT SYSTEM PERMEASE PROTEIN LIVH"/>
    <property type="match status" value="1"/>
</dbReference>
<evidence type="ECO:0000256" key="5">
    <source>
        <dbReference type="ARBA" id="ARBA00022970"/>
    </source>
</evidence>
<proteinExistence type="inferred from homology"/>
<feature type="transmembrane region" description="Helical" evidence="9">
    <location>
        <begin position="202"/>
        <end position="226"/>
    </location>
</feature>
<name>A0A7J4GRN7_9ARCH</name>
<dbReference type="GO" id="GO:0005886">
    <property type="term" value="C:plasma membrane"/>
    <property type="evidence" value="ECO:0007669"/>
    <property type="project" value="UniProtKB-SubCell"/>
</dbReference>